<reference evidence="1" key="1">
    <citation type="submission" date="2020-12" db="EMBL/GenBank/DDBJ databases">
        <title>Enhanced detection system for hospital associated transmission using whole genome sequencing surveillance.</title>
        <authorList>
            <person name="Harrison L.H."/>
            <person name="Van Tyne D."/>
            <person name="Marsh J.W."/>
            <person name="Griffith M.P."/>
            <person name="Snyder D.J."/>
            <person name="Cooper V.S."/>
            <person name="Mustapha M."/>
        </authorList>
    </citation>
    <scope>NUCLEOTIDE SEQUENCE</scope>
    <source>
        <strain evidence="1">PSB00042</strain>
    </source>
</reference>
<evidence type="ECO:0000313" key="2">
    <source>
        <dbReference type="Proteomes" id="UP000637061"/>
    </source>
</evidence>
<accession>A0A8I1JJT4</accession>
<evidence type="ECO:0000313" key="1">
    <source>
        <dbReference type="EMBL" id="MBI6882730.1"/>
    </source>
</evidence>
<comment type="caution">
    <text evidence="1">The sequence shown here is derived from an EMBL/GenBank/DDBJ whole genome shotgun (WGS) entry which is preliminary data.</text>
</comment>
<name>A0A8I1JJT4_PSEPU</name>
<proteinExistence type="predicted"/>
<organism evidence="1 2">
    <name type="scientific">Pseudomonas putida</name>
    <name type="common">Arthrobacter siderocapsulatus</name>
    <dbReference type="NCBI Taxonomy" id="303"/>
    <lineage>
        <taxon>Bacteria</taxon>
        <taxon>Pseudomonadati</taxon>
        <taxon>Pseudomonadota</taxon>
        <taxon>Gammaproteobacteria</taxon>
        <taxon>Pseudomonadales</taxon>
        <taxon>Pseudomonadaceae</taxon>
        <taxon>Pseudomonas</taxon>
    </lineage>
</organism>
<dbReference type="AlphaFoldDB" id="A0A8I1JJT4"/>
<dbReference type="EMBL" id="JAEHTE010000001">
    <property type="protein sequence ID" value="MBI6882730.1"/>
    <property type="molecule type" value="Genomic_DNA"/>
</dbReference>
<protein>
    <submittedName>
        <fullName evidence="1">Uncharacterized protein</fullName>
    </submittedName>
</protein>
<sequence length="91" mass="10165">MSQYDEDFAIHHALECTPASDRKRLAKIVDELDSFDRSTINHSIQYHVRDFNYSRSGQAGSAGQVAYAALVEAIKAVKTGRSPSTRPLIKR</sequence>
<gene>
    <name evidence="1" type="ORF">JEU22_02295</name>
</gene>
<dbReference type="RefSeq" id="WP_198746338.1">
    <property type="nucleotide sequence ID" value="NZ_JAEHTE010000001.1"/>
</dbReference>
<dbReference type="Proteomes" id="UP000637061">
    <property type="component" value="Unassembled WGS sequence"/>
</dbReference>